<dbReference type="InterPro" id="IPR036282">
    <property type="entry name" value="Glutathione-S-Trfase_C_sf"/>
</dbReference>
<keyword evidence="4" id="KW-0808">Transferase</keyword>
<organism evidence="4">
    <name type="scientific">Tetranychus truncatus</name>
    <dbReference type="NCBI Taxonomy" id="93132"/>
    <lineage>
        <taxon>Eukaryota</taxon>
        <taxon>Metazoa</taxon>
        <taxon>Ecdysozoa</taxon>
        <taxon>Arthropoda</taxon>
        <taxon>Chelicerata</taxon>
        <taxon>Arachnida</taxon>
        <taxon>Acari</taxon>
        <taxon>Acariformes</taxon>
        <taxon>Trombidiformes</taxon>
        <taxon>Prostigmata</taxon>
        <taxon>Eleutherengona</taxon>
        <taxon>Raphignathae</taxon>
        <taxon>Tetranychoidea</taxon>
        <taxon>Tetranychidae</taxon>
        <taxon>Tetranychus</taxon>
    </lineage>
</organism>
<dbReference type="InterPro" id="IPR004045">
    <property type="entry name" value="Glutathione_S-Trfase_N"/>
</dbReference>
<dbReference type="FunFam" id="1.20.1050.10:FF:000007">
    <property type="entry name" value="Glutathione S-transferase 1-1"/>
    <property type="match status" value="1"/>
</dbReference>
<dbReference type="InterPro" id="IPR036249">
    <property type="entry name" value="Thioredoxin-like_sf"/>
</dbReference>
<dbReference type="AlphaFoldDB" id="A0A3G5ANU0"/>
<dbReference type="PROSITE" id="PS50405">
    <property type="entry name" value="GST_CTER"/>
    <property type="match status" value="1"/>
</dbReference>
<feature type="domain" description="GST C-terminal" evidence="3">
    <location>
        <begin position="88"/>
        <end position="215"/>
    </location>
</feature>
<dbReference type="InterPro" id="IPR004046">
    <property type="entry name" value="GST_C"/>
</dbReference>
<dbReference type="InterPro" id="IPR040079">
    <property type="entry name" value="Glutathione_S-Trfase"/>
</dbReference>
<dbReference type="InterPro" id="IPR010987">
    <property type="entry name" value="Glutathione-S-Trfase_C-like"/>
</dbReference>
<name>A0A3G5ANU0_9ACAR</name>
<dbReference type="PANTHER" id="PTHR43969:SF9">
    <property type="entry name" value="GLUTATHIONE S TRANSFERASE D10, ISOFORM A-RELATED"/>
    <property type="match status" value="1"/>
</dbReference>
<evidence type="ECO:0000259" key="2">
    <source>
        <dbReference type="PROSITE" id="PS50404"/>
    </source>
</evidence>
<dbReference type="SFLD" id="SFLDS00019">
    <property type="entry name" value="Glutathione_Transferase_(cytos"/>
    <property type="match status" value="1"/>
</dbReference>
<dbReference type="EMBL" id="MH990462">
    <property type="protein sequence ID" value="AYV89009.1"/>
    <property type="molecule type" value="mRNA"/>
</dbReference>
<dbReference type="Gene3D" id="3.40.30.10">
    <property type="entry name" value="Glutaredoxin"/>
    <property type="match status" value="1"/>
</dbReference>
<dbReference type="Pfam" id="PF00043">
    <property type="entry name" value="GST_C"/>
    <property type="match status" value="1"/>
</dbReference>
<evidence type="ECO:0000256" key="1">
    <source>
        <dbReference type="ARBA" id="ARBA00011738"/>
    </source>
</evidence>
<dbReference type="CDD" id="cd03045">
    <property type="entry name" value="GST_N_Delta_Epsilon"/>
    <property type="match status" value="1"/>
</dbReference>
<dbReference type="SFLD" id="SFLDG00358">
    <property type="entry name" value="Main_(cytGST)"/>
    <property type="match status" value="1"/>
</dbReference>
<dbReference type="SUPFAM" id="SSF52833">
    <property type="entry name" value="Thioredoxin-like"/>
    <property type="match status" value="1"/>
</dbReference>
<dbReference type="PANTHER" id="PTHR43969">
    <property type="entry name" value="GLUTATHIONE S TRANSFERASE D10, ISOFORM A-RELATED"/>
    <property type="match status" value="1"/>
</dbReference>
<evidence type="ECO:0000259" key="3">
    <source>
        <dbReference type="PROSITE" id="PS50405"/>
    </source>
</evidence>
<dbReference type="FunFam" id="3.40.30.10:FF:000034">
    <property type="entry name" value="glutathione S-transferase 1"/>
    <property type="match status" value="1"/>
</dbReference>
<dbReference type="PROSITE" id="PS50404">
    <property type="entry name" value="GST_NTER"/>
    <property type="match status" value="1"/>
</dbReference>
<feature type="domain" description="GST N-terminal" evidence="2">
    <location>
        <begin position="1"/>
        <end position="82"/>
    </location>
</feature>
<dbReference type="Pfam" id="PF13417">
    <property type="entry name" value="GST_N_3"/>
    <property type="match status" value="1"/>
</dbReference>
<proteinExistence type="evidence at transcript level"/>
<dbReference type="GO" id="GO:0004364">
    <property type="term" value="F:glutathione transferase activity"/>
    <property type="evidence" value="ECO:0007669"/>
    <property type="project" value="TreeGrafter"/>
</dbReference>
<dbReference type="Gene3D" id="1.20.1050.10">
    <property type="match status" value="1"/>
</dbReference>
<accession>A0A3G5ANU0</accession>
<dbReference type="SUPFAM" id="SSF47616">
    <property type="entry name" value="GST C-terminal domain-like"/>
    <property type="match status" value="1"/>
</dbReference>
<dbReference type="SFLD" id="SFLDG01153">
    <property type="entry name" value="Main.4:_Theta-like"/>
    <property type="match status" value="1"/>
</dbReference>
<comment type="subunit">
    <text evidence="1">Homodimer.</text>
</comment>
<reference evidence="4" key="1">
    <citation type="submission" date="2018-09" db="EMBL/GenBank/DDBJ databases">
        <title>Comparative analyses of salivary proteins from the facultative symbiont-infected and uninfected Tetranychus truncatus.</title>
        <authorList>
            <person name="Zhu Y.-X."/>
            <person name="Huang H.-J."/>
            <person name="Hong X.-Y."/>
        </authorList>
    </citation>
    <scope>NUCLEOTIDE SEQUENCE</scope>
</reference>
<evidence type="ECO:0000313" key="4">
    <source>
        <dbReference type="EMBL" id="AYV89009.1"/>
    </source>
</evidence>
<protein>
    <submittedName>
        <fullName evidence="4">Glutathione S-transferase delta/epsilon</fullName>
    </submittedName>
</protein>
<sequence length="218" mass="24053">MSLQLYHTTFSPPSRVVRIIVKQLGINVEEKEVSLLTGEHMKPEFLSINPFHCVPTLVDDGFALWESRSIITYLVDKFAPGNSIYPTDLQARAIVNRWLYWDAGTLFATLGAYFGPIFRGGAPQPEMAELFKKKVAELDSILEKTKYLAGDELTIADITVAVTITTATAVGIDTSELKNVEKWLKQVESDLSASTWKDLVIDPANSLGGFVKAKIASS</sequence>
<dbReference type="GO" id="GO:0006749">
    <property type="term" value="P:glutathione metabolic process"/>
    <property type="evidence" value="ECO:0007669"/>
    <property type="project" value="TreeGrafter"/>
</dbReference>